<keyword evidence="1" id="KW-0732">Signal</keyword>
<dbReference type="EMBL" id="CYSA01000010">
    <property type="protein sequence ID" value="CUH63765.1"/>
    <property type="molecule type" value="Genomic_DNA"/>
</dbReference>
<reference evidence="2 3" key="1">
    <citation type="submission" date="2015-09" db="EMBL/GenBank/DDBJ databases">
        <authorList>
            <consortium name="Swine Surveillance"/>
        </authorList>
    </citation>
    <scope>NUCLEOTIDE SEQUENCE [LARGE SCALE GENOMIC DNA]</scope>
    <source>
        <strain evidence="2 3">CECT 4357</strain>
    </source>
</reference>
<evidence type="ECO:0000256" key="1">
    <source>
        <dbReference type="SAM" id="SignalP"/>
    </source>
</evidence>
<accession>A0A0P1F706</accession>
<evidence type="ECO:0000313" key="3">
    <source>
        <dbReference type="Proteomes" id="UP000051587"/>
    </source>
</evidence>
<protein>
    <submittedName>
        <fullName evidence="2">Uncharacterized protein</fullName>
    </submittedName>
</protein>
<feature type="chain" id="PRO_5006062344" evidence="1">
    <location>
        <begin position="27"/>
        <end position="193"/>
    </location>
</feature>
<dbReference type="Proteomes" id="UP000051587">
    <property type="component" value="Unassembled WGS sequence"/>
</dbReference>
<feature type="signal peptide" evidence="1">
    <location>
        <begin position="1"/>
        <end position="26"/>
    </location>
</feature>
<evidence type="ECO:0000313" key="2">
    <source>
        <dbReference type="EMBL" id="CUH63765.1"/>
    </source>
</evidence>
<sequence>MSIHHTFTLLLTAPVALLLTSLGASAQEADQQTRWPVSAAVQSEAGQQIPAGAYGVAYIDAPRVATLLQLRGVTGRGTAVLKSDDSHDCLTVPIRFVAGDFGGEGISTNETHPIRLILQSARVARALAAGDDVVSDMYRISAQLDDSEADIIIQTGLSESHGFVLNPGSSIVADIFGATTGRTACSELRAQGS</sequence>
<gene>
    <name evidence="2" type="ORF">TG4357_00877</name>
</gene>
<proteinExistence type="predicted"/>
<dbReference type="OrthoDB" id="6105117at2"/>
<keyword evidence="3" id="KW-1185">Reference proteome</keyword>
<dbReference type="AlphaFoldDB" id="A0A0P1F706"/>
<name>A0A0P1F706_THAGE</name>
<dbReference type="RefSeq" id="WP_058261667.1">
    <property type="nucleotide sequence ID" value="NZ_CP051181.1"/>
</dbReference>
<organism evidence="2 3">
    <name type="scientific">Thalassovita gelatinovora</name>
    <name type="common">Thalassobius gelatinovorus</name>
    <dbReference type="NCBI Taxonomy" id="53501"/>
    <lineage>
        <taxon>Bacteria</taxon>
        <taxon>Pseudomonadati</taxon>
        <taxon>Pseudomonadota</taxon>
        <taxon>Alphaproteobacteria</taxon>
        <taxon>Rhodobacterales</taxon>
        <taxon>Roseobacteraceae</taxon>
        <taxon>Thalassovita</taxon>
    </lineage>
</organism>